<evidence type="ECO:0000313" key="10">
    <source>
        <dbReference type="Proteomes" id="UP000252517"/>
    </source>
</evidence>
<feature type="transmembrane region" description="Helical" evidence="7">
    <location>
        <begin position="315"/>
        <end position="337"/>
    </location>
</feature>
<dbReference type="Gene3D" id="1.20.1250.20">
    <property type="entry name" value="MFS general substrate transporter like domains"/>
    <property type="match status" value="1"/>
</dbReference>
<evidence type="ECO:0000256" key="3">
    <source>
        <dbReference type="ARBA" id="ARBA00022475"/>
    </source>
</evidence>
<protein>
    <submittedName>
        <fullName evidence="9">MFS transporter</fullName>
    </submittedName>
</protein>
<evidence type="ECO:0000313" key="9">
    <source>
        <dbReference type="EMBL" id="RCK51660.1"/>
    </source>
</evidence>
<feature type="transmembrane region" description="Helical" evidence="7">
    <location>
        <begin position="227"/>
        <end position="248"/>
    </location>
</feature>
<feature type="transmembrane region" description="Helical" evidence="7">
    <location>
        <begin position="168"/>
        <end position="196"/>
    </location>
</feature>
<dbReference type="GO" id="GO:0022857">
    <property type="term" value="F:transmembrane transporter activity"/>
    <property type="evidence" value="ECO:0007669"/>
    <property type="project" value="InterPro"/>
</dbReference>
<feature type="transmembrane region" description="Helical" evidence="7">
    <location>
        <begin position="349"/>
        <end position="372"/>
    </location>
</feature>
<name>A0A367XEV2_9PROT</name>
<dbReference type="InterPro" id="IPR010290">
    <property type="entry name" value="TM_effector"/>
</dbReference>
<reference evidence="9 10" key="1">
    <citation type="submission" date="2014-07" db="EMBL/GenBank/DDBJ databases">
        <title>Draft genome sequence of Thalassospira profundimaris S25-3-2.</title>
        <authorList>
            <person name="Lai Q."/>
            <person name="Shao Z."/>
        </authorList>
    </citation>
    <scope>NUCLEOTIDE SEQUENCE [LARGE SCALE GENOMIC DNA]</scope>
    <source>
        <strain evidence="9 10">S25-3-2</strain>
    </source>
</reference>
<organism evidence="9 10">
    <name type="scientific">Thalassospira profundimaris</name>
    <dbReference type="NCBI Taxonomy" id="502049"/>
    <lineage>
        <taxon>Bacteria</taxon>
        <taxon>Pseudomonadati</taxon>
        <taxon>Pseudomonadota</taxon>
        <taxon>Alphaproteobacteria</taxon>
        <taxon>Rhodospirillales</taxon>
        <taxon>Thalassospiraceae</taxon>
        <taxon>Thalassospira</taxon>
    </lineage>
</organism>
<dbReference type="AlphaFoldDB" id="A0A367XEV2"/>
<evidence type="ECO:0000256" key="4">
    <source>
        <dbReference type="ARBA" id="ARBA00022692"/>
    </source>
</evidence>
<sequence>MKNPMRGTFRSLAVYNYRVWASGSLVSNTGTWMQRTAQDWIVLTELTDHNSTAVGIVMGLQFGPQLLMLPFTGFAADYFDRRKLLMVTQFLMGLLGLGLGLLTITGLIELWHVYVFAFLLGCVAAFDAPARQTFVSDLVPESFLSNAIALNSTSFNAARMIGPAVAGVLIAVVGTGWVFLLNAASFAGVLTSLALIRREDLNVTRRPLRGRGNLAGGFRYVAGRPDLIAILLMLFLIGTFGMNFPIFISTMAVTVFHSGAGQFGMLSSLMAVGTVMGALFSAQRAAPQIGLLFYGTLVFGLACILAAVMPSYGLFGASLVIIGMATLVFLSSSNSLIQLSTDPMMRGRVMAIRMAIVMGGTPIGAPIVGWVADHYGPRWALGVAAVSGIAAALVALVYLFKYREMRFRRVDGRWRILVNEAPKVTLAAE</sequence>
<evidence type="ECO:0000256" key="2">
    <source>
        <dbReference type="ARBA" id="ARBA00022448"/>
    </source>
</evidence>
<keyword evidence="5 7" id="KW-1133">Transmembrane helix</keyword>
<feature type="transmembrane region" description="Helical" evidence="7">
    <location>
        <begin position="260"/>
        <end position="279"/>
    </location>
</feature>
<feature type="transmembrane region" description="Helical" evidence="7">
    <location>
        <begin position="378"/>
        <end position="400"/>
    </location>
</feature>
<gene>
    <name evidence="9" type="ORF">TH25_08180</name>
</gene>
<dbReference type="PANTHER" id="PTHR23513">
    <property type="entry name" value="INTEGRAL MEMBRANE EFFLUX PROTEIN-RELATED"/>
    <property type="match status" value="1"/>
</dbReference>
<dbReference type="Pfam" id="PF05977">
    <property type="entry name" value="MFS_3"/>
    <property type="match status" value="1"/>
</dbReference>
<feature type="transmembrane region" description="Helical" evidence="7">
    <location>
        <begin position="111"/>
        <end position="130"/>
    </location>
</feature>
<dbReference type="GO" id="GO:0005886">
    <property type="term" value="C:plasma membrane"/>
    <property type="evidence" value="ECO:0007669"/>
    <property type="project" value="UniProtKB-SubCell"/>
</dbReference>
<comment type="subcellular location">
    <subcellularLocation>
        <location evidence="1">Cell membrane</location>
        <topology evidence="1">Multi-pass membrane protein</topology>
    </subcellularLocation>
</comment>
<feature type="transmembrane region" description="Helical" evidence="7">
    <location>
        <begin position="291"/>
        <end position="309"/>
    </location>
</feature>
<dbReference type="PROSITE" id="PS50850">
    <property type="entry name" value="MFS"/>
    <property type="match status" value="1"/>
</dbReference>
<evidence type="ECO:0000256" key="7">
    <source>
        <dbReference type="SAM" id="Phobius"/>
    </source>
</evidence>
<dbReference type="PANTHER" id="PTHR23513:SF11">
    <property type="entry name" value="STAPHYLOFERRIN A TRANSPORTER"/>
    <property type="match status" value="1"/>
</dbReference>
<keyword evidence="3" id="KW-1003">Cell membrane</keyword>
<keyword evidence="2" id="KW-0813">Transport</keyword>
<feature type="transmembrane region" description="Helical" evidence="7">
    <location>
        <begin position="84"/>
        <end position="105"/>
    </location>
</feature>
<accession>A0A367XEV2</accession>
<evidence type="ECO:0000259" key="8">
    <source>
        <dbReference type="PROSITE" id="PS50850"/>
    </source>
</evidence>
<dbReference type="InterPro" id="IPR036259">
    <property type="entry name" value="MFS_trans_sf"/>
</dbReference>
<evidence type="ECO:0000256" key="6">
    <source>
        <dbReference type="ARBA" id="ARBA00023136"/>
    </source>
</evidence>
<feature type="domain" description="Major facilitator superfamily (MFS) profile" evidence="8">
    <location>
        <begin position="1"/>
        <end position="406"/>
    </location>
</feature>
<dbReference type="Proteomes" id="UP000252517">
    <property type="component" value="Unassembled WGS sequence"/>
</dbReference>
<evidence type="ECO:0000256" key="5">
    <source>
        <dbReference type="ARBA" id="ARBA00022989"/>
    </source>
</evidence>
<comment type="caution">
    <text evidence="9">The sequence shown here is derived from an EMBL/GenBank/DDBJ whole genome shotgun (WGS) entry which is preliminary data.</text>
</comment>
<keyword evidence="6 7" id="KW-0472">Membrane</keyword>
<dbReference type="SUPFAM" id="SSF103473">
    <property type="entry name" value="MFS general substrate transporter"/>
    <property type="match status" value="1"/>
</dbReference>
<dbReference type="InterPro" id="IPR020846">
    <property type="entry name" value="MFS_dom"/>
</dbReference>
<proteinExistence type="predicted"/>
<dbReference type="EMBL" id="JPWH01000005">
    <property type="protein sequence ID" value="RCK51660.1"/>
    <property type="molecule type" value="Genomic_DNA"/>
</dbReference>
<dbReference type="RefSeq" id="WP_258549073.1">
    <property type="nucleotide sequence ID" value="NZ_JPWH01000005.1"/>
</dbReference>
<keyword evidence="4 7" id="KW-0812">Transmembrane</keyword>
<evidence type="ECO:0000256" key="1">
    <source>
        <dbReference type="ARBA" id="ARBA00004651"/>
    </source>
</evidence>
<dbReference type="CDD" id="cd06173">
    <property type="entry name" value="MFS_MefA_like"/>
    <property type="match status" value="1"/>
</dbReference>